<dbReference type="InterPro" id="IPR051908">
    <property type="entry name" value="Ribosomal_N-acetyltransferase"/>
</dbReference>
<reference evidence="2 3" key="2">
    <citation type="submission" date="2020-04" db="EMBL/GenBank/DDBJ databases">
        <title>Complete genome sequence of Alteromonas pelagimontana 5.12T.</title>
        <authorList>
            <person name="Sinha R.K."/>
            <person name="Krishnan K.P."/>
            <person name="Kurian J.P."/>
        </authorList>
    </citation>
    <scope>NUCLEOTIDE SEQUENCE [LARGE SCALE GENOMIC DNA]</scope>
    <source>
        <strain evidence="2 3">5.12</strain>
    </source>
</reference>
<dbReference type="PANTHER" id="PTHR43441">
    <property type="entry name" value="RIBOSOMAL-PROTEIN-SERINE ACETYLTRANSFERASE"/>
    <property type="match status" value="1"/>
</dbReference>
<keyword evidence="2" id="KW-0808">Transferase</keyword>
<dbReference type="InterPro" id="IPR000182">
    <property type="entry name" value="GNAT_dom"/>
</dbReference>
<dbReference type="PROSITE" id="PS51186">
    <property type="entry name" value="GNAT"/>
    <property type="match status" value="1"/>
</dbReference>
<reference evidence="3" key="1">
    <citation type="submission" date="2014-12" db="EMBL/GenBank/DDBJ databases">
        <title>Complete genome sequence of a multi-drug resistant Klebsiella pneumoniae.</title>
        <authorList>
            <person name="Hua X."/>
            <person name="Chen Q."/>
            <person name="Li X."/>
            <person name="Feng Y."/>
            <person name="Ruan Z."/>
            <person name="Yu Y."/>
        </authorList>
    </citation>
    <scope>NUCLEOTIDE SEQUENCE [LARGE SCALE GENOMIC DNA]</scope>
    <source>
        <strain evidence="3">5.12</strain>
    </source>
</reference>
<evidence type="ECO:0000313" key="2">
    <source>
        <dbReference type="EMBL" id="QJR82206.1"/>
    </source>
</evidence>
<dbReference type="OrthoDB" id="5292292at2"/>
<dbReference type="PANTHER" id="PTHR43441:SF2">
    <property type="entry name" value="FAMILY ACETYLTRANSFERASE, PUTATIVE (AFU_ORTHOLOGUE AFUA_7G00850)-RELATED"/>
    <property type="match status" value="1"/>
</dbReference>
<organism evidence="2 3">
    <name type="scientific">Alteromonas pelagimontana</name>
    <dbReference type="NCBI Taxonomy" id="1858656"/>
    <lineage>
        <taxon>Bacteria</taxon>
        <taxon>Pseudomonadati</taxon>
        <taxon>Pseudomonadota</taxon>
        <taxon>Gammaproteobacteria</taxon>
        <taxon>Alteromonadales</taxon>
        <taxon>Alteromonadaceae</taxon>
        <taxon>Alteromonas/Salinimonas group</taxon>
        <taxon>Alteromonas</taxon>
    </lineage>
</organism>
<proteinExistence type="predicted"/>
<sequence>MIDLTILPSRLPPIHTTKGPITIQRIGFKHTDMLCEAAQKSVHHVRPWLGSGCCPVTPVAARQCIDELEQKRERSYGITYLLVMEDSCLGMGLINYVHPVHRSANLGYWIRPEACGQGLAVALCKSLQKLAFLQMDLCRLELYIEPNNKASLRVAEKLGAEKEGLCRKRIFGRDALLYSLTT</sequence>
<dbReference type="EMBL" id="CP052766">
    <property type="protein sequence ID" value="QJR82206.1"/>
    <property type="molecule type" value="Genomic_DNA"/>
</dbReference>
<dbReference type="Gene3D" id="3.40.630.30">
    <property type="match status" value="1"/>
</dbReference>
<accession>A0A6M4MJC3</accession>
<evidence type="ECO:0000259" key="1">
    <source>
        <dbReference type="PROSITE" id="PS51186"/>
    </source>
</evidence>
<feature type="domain" description="N-acetyltransferase" evidence="1">
    <location>
        <begin position="32"/>
        <end position="182"/>
    </location>
</feature>
<dbReference type="Proteomes" id="UP000219285">
    <property type="component" value="Chromosome"/>
</dbReference>
<keyword evidence="3" id="KW-1185">Reference proteome</keyword>
<dbReference type="GO" id="GO:1990189">
    <property type="term" value="F:protein N-terminal-serine acetyltransferase activity"/>
    <property type="evidence" value="ECO:0007669"/>
    <property type="project" value="TreeGrafter"/>
</dbReference>
<dbReference type="GO" id="GO:0008999">
    <property type="term" value="F:protein-N-terminal-alanine acetyltransferase activity"/>
    <property type="evidence" value="ECO:0007669"/>
    <property type="project" value="TreeGrafter"/>
</dbReference>
<dbReference type="AlphaFoldDB" id="A0A6M4MJC3"/>
<evidence type="ECO:0000313" key="3">
    <source>
        <dbReference type="Proteomes" id="UP000219285"/>
    </source>
</evidence>
<gene>
    <name evidence="2" type="ORF">CA267_016335</name>
</gene>
<dbReference type="SUPFAM" id="SSF55729">
    <property type="entry name" value="Acyl-CoA N-acyltransferases (Nat)"/>
    <property type="match status" value="1"/>
</dbReference>
<dbReference type="KEGG" id="apel:CA267_016335"/>
<dbReference type="InterPro" id="IPR016181">
    <property type="entry name" value="Acyl_CoA_acyltransferase"/>
</dbReference>
<dbReference type="Pfam" id="PF13302">
    <property type="entry name" value="Acetyltransf_3"/>
    <property type="match status" value="1"/>
</dbReference>
<protein>
    <submittedName>
        <fullName evidence="2">GNAT family N-acetyltransferase</fullName>
    </submittedName>
</protein>
<dbReference type="GO" id="GO:0005737">
    <property type="term" value="C:cytoplasm"/>
    <property type="evidence" value="ECO:0007669"/>
    <property type="project" value="TreeGrafter"/>
</dbReference>
<name>A0A6M4MJC3_9ALTE</name>